<feature type="compositionally biased region" description="Low complexity" evidence="1">
    <location>
        <begin position="315"/>
        <end position="345"/>
    </location>
</feature>
<feature type="region of interest" description="Disordered" evidence="1">
    <location>
        <begin position="1"/>
        <end position="47"/>
    </location>
</feature>
<feature type="transmembrane region" description="Helical" evidence="2">
    <location>
        <begin position="622"/>
        <end position="641"/>
    </location>
</feature>
<feature type="transmembrane region" description="Helical" evidence="2">
    <location>
        <begin position="55"/>
        <end position="75"/>
    </location>
</feature>
<reference evidence="4 5" key="1">
    <citation type="submission" date="2021-01" db="EMBL/GenBank/DDBJ databases">
        <title>Sequencing the genomes of 1000 actinobacteria strains.</title>
        <authorList>
            <person name="Klenk H.-P."/>
        </authorList>
    </citation>
    <scope>NUCLEOTIDE SEQUENCE [LARGE SCALE GENOMIC DNA]</scope>
    <source>
        <strain evidence="4 5">DSM 13057</strain>
    </source>
</reference>
<dbReference type="Proteomes" id="UP000776164">
    <property type="component" value="Unassembled WGS sequence"/>
</dbReference>
<feature type="domain" description="Right handed beta helix" evidence="3">
    <location>
        <begin position="393"/>
        <end position="481"/>
    </location>
</feature>
<evidence type="ECO:0000256" key="2">
    <source>
        <dbReference type="SAM" id="Phobius"/>
    </source>
</evidence>
<gene>
    <name evidence="4" type="ORF">JOE66_003075</name>
</gene>
<keyword evidence="5" id="KW-1185">Reference proteome</keyword>
<feature type="compositionally biased region" description="Low complexity" evidence="1">
    <location>
        <begin position="949"/>
        <end position="987"/>
    </location>
</feature>
<feature type="compositionally biased region" description="Low complexity" evidence="1">
    <location>
        <begin position="887"/>
        <end position="897"/>
    </location>
</feature>
<keyword evidence="2" id="KW-1133">Transmembrane helix</keyword>
<dbReference type="InterPro" id="IPR039448">
    <property type="entry name" value="Beta_helix"/>
</dbReference>
<feature type="compositionally biased region" description="Low complexity" evidence="1">
    <location>
        <begin position="19"/>
        <end position="33"/>
    </location>
</feature>
<feature type="region of interest" description="Disordered" evidence="1">
    <location>
        <begin position="311"/>
        <end position="349"/>
    </location>
</feature>
<dbReference type="RefSeq" id="WP_205110930.1">
    <property type="nucleotide sequence ID" value="NZ_JAFBBU010000001.1"/>
</dbReference>
<comment type="caution">
    <text evidence="4">The sequence shown here is derived from an EMBL/GenBank/DDBJ whole genome shotgun (WGS) entry which is preliminary data.</text>
</comment>
<dbReference type="InterPro" id="IPR011050">
    <property type="entry name" value="Pectin_lyase_fold/virulence"/>
</dbReference>
<feature type="compositionally biased region" description="Low complexity" evidence="1">
    <location>
        <begin position="747"/>
        <end position="760"/>
    </location>
</feature>
<evidence type="ECO:0000256" key="1">
    <source>
        <dbReference type="SAM" id="MobiDB-lite"/>
    </source>
</evidence>
<dbReference type="InterPro" id="IPR012334">
    <property type="entry name" value="Pectin_lyas_fold"/>
</dbReference>
<dbReference type="SMART" id="SM00710">
    <property type="entry name" value="PbH1"/>
    <property type="match status" value="7"/>
</dbReference>
<evidence type="ECO:0000259" key="3">
    <source>
        <dbReference type="Pfam" id="PF13229"/>
    </source>
</evidence>
<feature type="compositionally biased region" description="Pro residues" evidence="1">
    <location>
        <begin position="845"/>
        <end position="886"/>
    </location>
</feature>
<dbReference type="EMBL" id="JAFBBU010000001">
    <property type="protein sequence ID" value="MBM7473441.1"/>
    <property type="molecule type" value="Genomic_DNA"/>
</dbReference>
<keyword evidence="2" id="KW-0812">Transmembrane</keyword>
<protein>
    <recommendedName>
        <fullName evidence="3">Right handed beta helix domain-containing protein</fullName>
    </recommendedName>
</protein>
<feature type="domain" description="Right handed beta helix" evidence="3">
    <location>
        <begin position="493"/>
        <end position="601"/>
    </location>
</feature>
<keyword evidence="2" id="KW-0472">Membrane</keyword>
<evidence type="ECO:0000313" key="4">
    <source>
        <dbReference type="EMBL" id="MBM7473441.1"/>
    </source>
</evidence>
<proteinExistence type="predicted"/>
<evidence type="ECO:0000313" key="5">
    <source>
        <dbReference type="Proteomes" id="UP000776164"/>
    </source>
</evidence>
<feature type="compositionally biased region" description="Pro residues" evidence="1">
    <location>
        <begin position="932"/>
        <end position="948"/>
    </location>
</feature>
<dbReference type="InterPro" id="IPR006626">
    <property type="entry name" value="PbH1"/>
</dbReference>
<sequence>MADDELGSQPSESDDSESASKSAAKSTSKPGSKSRSKGAFTDEERGDTVGRPTRVVVRMIVVAVLVLGLVGVALIRAGAFAGTFASVSQVADAAAAAASAAAASATPDPSSTDPVSSSTDPAVSAAAAVPAATAAATTPVTAGAAALTTAPTAVPTADSTSQAPGELSPLEKMYQAQAALVAAEDARISSLALTGAVPNYPAEPILTPDDRANQAAEPTPPPSLLLEAQPKALLTIYTLDDLIARGAATRVDATTVSLTSSVFLQRGVLLTITAPGQTLRMLSTPTGFTSIVSWGGALSLAGDATAPLTITSWNPAATDPAAPAPGSDPTAAAPAPDPAAGAPDSTETDGRAYIRVNDGSLTTNYLSLDSLGFYSGRTGGLATTGTATAPTLANIHHTTITNQHTGLFLSSVAAATISDSSISTSTETGIEITNSSDAVSVIRTTVDGSGGSGIEAQAGSSNVMLNIATVTNNGQYGFTFDGKARASGPNPGGYPVSDSAGPLVIGSTVTGNRAGGIAVYSSTGVKILTSTISQRGDALLVRDSTAVVQHNTIAVTNGNGNGIVLEGPIVSGWVQHNTISGGGPNAIAEGEGNGAIVVDNNDTSGWSEKAQIVTWAEDHPLALLWGLLLIIPAIGVFFLVARARRLRKIRELVESTTLAIAKAEKAEYESKLLAERTGDGSLEAELVGAGAAGAGLAGVGMIGSTSRDSTAGAGSADAAHSRGDSDAADDQDSSRHDVKPRIVTANLPAERAPAAPLPRRSSLEMPEVWVPPGQQPVRQEPAAQQPTWSAPDGADQNPNGTSVPPSTPPRAPQPQSLPSQSPPPQAYPLQAFPPQAYQPQSAPQQSPPPQGRPPHAVPPRSPLPQLAPPQAYPGQPFPPQAAPPTAPSGAPTVGRPPAARPPVGRPAAALPPAGSQTGQPAAPQPAASQPGAPRPGAPRPGSPRPPAPRAGSRLPVGRPYPAGRPAPASSAARAAGGASSSAAEAASTPPPNNPQLPVAKTSAATGEALGRFRTVEELAVSAVLDGGKPITTVAKTLRVTTSMVASWVAKAQRVDRH</sequence>
<dbReference type="Gene3D" id="2.160.20.10">
    <property type="entry name" value="Single-stranded right-handed beta-helix, Pectin lyase-like"/>
    <property type="match status" value="1"/>
</dbReference>
<dbReference type="Pfam" id="PF13229">
    <property type="entry name" value="Beta_helix"/>
    <property type="match status" value="2"/>
</dbReference>
<feature type="compositionally biased region" description="Low complexity" evidence="1">
    <location>
        <begin position="706"/>
        <end position="718"/>
    </location>
</feature>
<accession>A0ABS2L8L4</accession>
<feature type="region of interest" description="Disordered" evidence="1">
    <location>
        <begin position="706"/>
        <end position="1002"/>
    </location>
</feature>
<organism evidence="4 5">
    <name type="scientific">Subtercola frigoramans</name>
    <dbReference type="NCBI Taxonomy" id="120298"/>
    <lineage>
        <taxon>Bacteria</taxon>
        <taxon>Bacillati</taxon>
        <taxon>Actinomycetota</taxon>
        <taxon>Actinomycetes</taxon>
        <taxon>Micrococcales</taxon>
        <taxon>Microbacteriaceae</taxon>
        <taxon>Subtercola</taxon>
    </lineage>
</organism>
<feature type="compositionally biased region" description="Acidic residues" evidence="1">
    <location>
        <begin position="1"/>
        <end position="17"/>
    </location>
</feature>
<feature type="compositionally biased region" description="Low complexity" evidence="1">
    <location>
        <begin position="827"/>
        <end position="844"/>
    </location>
</feature>
<feature type="compositionally biased region" description="Low complexity" evidence="1">
    <location>
        <begin position="905"/>
        <end position="931"/>
    </location>
</feature>
<dbReference type="SUPFAM" id="SSF51126">
    <property type="entry name" value="Pectin lyase-like"/>
    <property type="match status" value="2"/>
</dbReference>
<name>A0ABS2L8L4_9MICO</name>